<organism evidence="2 3">
    <name type="scientific">Streptomyces aureoversilis</name>
    <dbReference type="NCBI Taxonomy" id="67277"/>
    <lineage>
        <taxon>Bacteria</taxon>
        <taxon>Bacillati</taxon>
        <taxon>Actinomycetota</taxon>
        <taxon>Actinomycetes</taxon>
        <taxon>Kitasatosporales</taxon>
        <taxon>Streptomycetaceae</taxon>
        <taxon>Streptomyces</taxon>
    </lineage>
</organism>
<keyword evidence="1" id="KW-0472">Membrane</keyword>
<keyword evidence="3" id="KW-1185">Reference proteome</keyword>
<sequence>MTALDCLWPLELALGFIAVVALRRHLASLLGLSALVAMAAVALAALITH</sequence>
<dbReference type="Proteomes" id="UP001596222">
    <property type="component" value="Unassembled WGS sequence"/>
</dbReference>
<dbReference type="EMBL" id="JBHSKJ010000003">
    <property type="protein sequence ID" value="MFC5144271.1"/>
    <property type="molecule type" value="Genomic_DNA"/>
</dbReference>
<accession>A0ABV9ZUA3</accession>
<keyword evidence="1" id="KW-1133">Transmembrane helix</keyword>
<comment type="caution">
    <text evidence="2">The sequence shown here is derived from an EMBL/GenBank/DDBJ whole genome shotgun (WGS) entry which is preliminary data.</text>
</comment>
<evidence type="ECO:0000313" key="3">
    <source>
        <dbReference type="Proteomes" id="UP001596222"/>
    </source>
</evidence>
<evidence type="ECO:0000256" key="1">
    <source>
        <dbReference type="SAM" id="Phobius"/>
    </source>
</evidence>
<protein>
    <submittedName>
        <fullName evidence="2">Uncharacterized protein</fullName>
    </submittedName>
</protein>
<keyword evidence="1" id="KW-0812">Transmembrane</keyword>
<evidence type="ECO:0000313" key="2">
    <source>
        <dbReference type="EMBL" id="MFC5144271.1"/>
    </source>
</evidence>
<proteinExistence type="predicted"/>
<name>A0ABV9ZUA3_9ACTN</name>
<gene>
    <name evidence="2" type="ORF">ACFPP6_06170</name>
</gene>
<reference evidence="3" key="1">
    <citation type="journal article" date="2019" name="Int. J. Syst. Evol. Microbiol.">
        <title>The Global Catalogue of Microorganisms (GCM) 10K type strain sequencing project: providing services to taxonomists for standard genome sequencing and annotation.</title>
        <authorList>
            <consortium name="The Broad Institute Genomics Platform"/>
            <consortium name="The Broad Institute Genome Sequencing Center for Infectious Disease"/>
            <person name="Wu L."/>
            <person name="Ma J."/>
        </authorList>
    </citation>
    <scope>NUCLEOTIDE SEQUENCE [LARGE SCALE GENOMIC DNA]</scope>
    <source>
        <strain evidence="3">CGMCC 4.1641</strain>
    </source>
</reference>
<feature type="transmembrane region" description="Helical" evidence="1">
    <location>
        <begin position="29"/>
        <end position="47"/>
    </location>
</feature>
<dbReference type="RefSeq" id="WP_382037994.1">
    <property type="nucleotide sequence ID" value="NZ_JBHSKJ010000003.1"/>
</dbReference>